<protein>
    <recommendedName>
        <fullName evidence="9">Acetylglutamate kinase</fullName>
        <ecNumber evidence="9">2.7.2.8</ecNumber>
    </recommendedName>
    <alternativeName>
        <fullName evidence="9">N-acetyl-L-glutamate 5-phosphotransferase</fullName>
    </alternativeName>
    <alternativeName>
        <fullName evidence="9">NAG kinase</fullName>
        <shortName evidence="9">NAGK</shortName>
    </alternativeName>
</protein>
<keyword evidence="2 9" id="KW-0055">Arginine biosynthesis</keyword>
<evidence type="ECO:0000313" key="11">
    <source>
        <dbReference type="EMBL" id="TKC00330.1"/>
    </source>
</evidence>
<feature type="binding site" evidence="9">
    <location>
        <position position="84"/>
    </location>
    <ligand>
        <name>substrate</name>
    </ligand>
</feature>
<evidence type="ECO:0000256" key="5">
    <source>
        <dbReference type="ARBA" id="ARBA00022741"/>
    </source>
</evidence>
<dbReference type="SUPFAM" id="SSF53633">
    <property type="entry name" value="Carbamate kinase-like"/>
    <property type="match status" value="1"/>
</dbReference>
<comment type="caution">
    <text evidence="11">The sequence shown here is derived from an EMBL/GenBank/DDBJ whole genome shotgun (WGS) entry which is preliminary data.</text>
</comment>
<dbReference type="OrthoDB" id="9803155at2"/>
<dbReference type="Proteomes" id="UP000308181">
    <property type="component" value="Unassembled WGS sequence"/>
</dbReference>
<dbReference type="GO" id="GO:0005524">
    <property type="term" value="F:ATP binding"/>
    <property type="evidence" value="ECO:0007669"/>
    <property type="project" value="UniProtKB-UniRule"/>
</dbReference>
<evidence type="ECO:0000256" key="3">
    <source>
        <dbReference type="ARBA" id="ARBA00022605"/>
    </source>
</evidence>
<dbReference type="CDD" id="cd04238">
    <property type="entry name" value="AAK_NAGK-like"/>
    <property type="match status" value="1"/>
</dbReference>
<dbReference type="InterPro" id="IPR004662">
    <property type="entry name" value="AcgluKinase_fam"/>
</dbReference>
<organism evidence="11 12">
    <name type="scientific">Pedobacter cryophilus</name>
    <dbReference type="NCBI Taxonomy" id="2571271"/>
    <lineage>
        <taxon>Bacteria</taxon>
        <taxon>Pseudomonadati</taxon>
        <taxon>Bacteroidota</taxon>
        <taxon>Sphingobacteriia</taxon>
        <taxon>Sphingobacteriales</taxon>
        <taxon>Sphingobacteriaceae</taxon>
        <taxon>Pedobacter</taxon>
    </lineage>
</organism>
<feature type="domain" description="Aspartate/glutamate/uridylate kinase" evidence="10">
    <location>
        <begin position="27"/>
        <end position="275"/>
    </location>
</feature>
<evidence type="ECO:0000256" key="2">
    <source>
        <dbReference type="ARBA" id="ARBA00022571"/>
    </source>
</evidence>
<comment type="subcellular location">
    <subcellularLocation>
        <location evidence="9">Cytoplasm</location>
    </subcellularLocation>
</comment>
<evidence type="ECO:0000259" key="10">
    <source>
        <dbReference type="Pfam" id="PF00696"/>
    </source>
</evidence>
<dbReference type="GO" id="GO:0003991">
    <property type="term" value="F:acetylglutamate kinase activity"/>
    <property type="evidence" value="ECO:0007669"/>
    <property type="project" value="UniProtKB-UniRule"/>
</dbReference>
<sequence>MSDNKNQLKKETLGSLSFGEGRGEALYIIKIGGNVIDDSEKLHHFLNAFADLKGFKILVHGGGKMATKLGDEMGIEAQMIDGRRITDIETLRIVTMVYAGLINKKLVAQLQMNSCNAIGLSGADGNIITAKKRPIKKLTAKDGSIKEIDFGFVGDLEEKSIHTKNLSILIDNGFVPVFSAITHDGESQLLNTNADTIASVIAVAMSAHYETSLVYCFEKKGVLIDVDDENSVIREINPITYEELKTTGVITDGMLPKLHNAFEAINKGVKEVFIGKADDLTDLKNGTLFGTRLMK</sequence>
<comment type="pathway">
    <text evidence="1 9">Amino-acid biosynthesis; L-arginine biosynthesis; N(2)-acetyl-L-ornithine from L-glutamate: step 2/4.</text>
</comment>
<dbReference type="PANTHER" id="PTHR23342:SF0">
    <property type="entry name" value="N-ACETYLGLUTAMATE SYNTHASE, MITOCHONDRIAL"/>
    <property type="match status" value="1"/>
</dbReference>
<evidence type="ECO:0000313" key="12">
    <source>
        <dbReference type="Proteomes" id="UP000308181"/>
    </source>
</evidence>
<keyword evidence="4 9" id="KW-0808">Transferase</keyword>
<comment type="similarity">
    <text evidence="9">Belongs to the acetylglutamate kinase family. ArgB subfamily.</text>
</comment>
<evidence type="ECO:0000256" key="9">
    <source>
        <dbReference type="HAMAP-Rule" id="MF_00082"/>
    </source>
</evidence>
<dbReference type="GO" id="GO:0042450">
    <property type="term" value="P:L-arginine biosynthetic process via ornithine"/>
    <property type="evidence" value="ECO:0007669"/>
    <property type="project" value="UniProtKB-UniRule"/>
</dbReference>
<keyword evidence="9" id="KW-0963">Cytoplasm</keyword>
<keyword evidence="3 9" id="KW-0028">Amino-acid biosynthesis</keyword>
<dbReference type="InterPro" id="IPR001048">
    <property type="entry name" value="Asp/Glu/Uridylate_kinase"/>
</dbReference>
<comment type="catalytic activity">
    <reaction evidence="8 9">
        <text>N-acetyl-L-glutamate + ATP = N-acetyl-L-glutamyl 5-phosphate + ADP</text>
        <dbReference type="Rhea" id="RHEA:14629"/>
        <dbReference type="ChEBI" id="CHEBI:30616"/>
        <dbReference type="ChEBI" id="CHEBI:44337"/>
        <dbReference type="ChEBI" id="CHEBI:57936"/>
        <dbReference type="ChEBI" id="CHEBI:456216"/>
        <dbReference type="EC" id="2.7.2.8"/>
    </reaction>
</comment>
<dbReference type="InterPro" id="IPR037528">
    <property type="entry name" value="ArgB"/>
</dbReference>
<keyword evidence="12" id="KW-1185">Reference proteome</keyword>
<dbReference type="EC" id="2.7.2.8" evidence="9"/>
<evidence type="ECO:0000256" key="8">
    <source>
        <dbReference type="ARBA" id="ARBA00048141"/>
    </source>
</evidence>
<feature type="site" description="Transition state stabilizer" evidence="9">
    <location>
        <position position="257"/>
    </location>
</feature>
<dbReference type="RefSeq" id="WP_136824540.1">
    <property type="nucleotide sequence ID" value="NZ_SWBP01000001.1"/>
</dbReference>
<name>A0A4U1C3F2_9SPHI</name>
<comment type="function">
    <text evidence="9">Catalyzes the ATP-dependent phosphorylation of N-acetyl-L-glutamate.</text>
</comment>
<dbReference type="InterPro" id="IPR036393">
    <property type="entry name" value="AceGlu_kinase-like_sf"/>
</dbReference>
<dbReference type="GO" id="GO:0005737">
    <property type="term" value="C:cytoplasm"/>
    <property type="evidence" value="ECO:0007669"/>
    <property type="project" value="UniProtKB-SubCell"/>
</dbReference>
<dbReference type="Pfam" id="PF00696">
    <property type="entry name" value="AA_kinase"/>
    <property type="match status" value="1"/>
</dbReference>
<dbReference type="EMBL" id="SWBP01000001">
    <property type="protein sequence ID" value="TKC00330.1"/>
    <property type="molecule type" value="Genomic_DNA"/>
</dbReference>
<dbReference type="HAMAP" id="MF_00082">
    <property type="entry name" value="ArgB"/>
    <property type="match status" value="1"/>
</dbReference>
<evidence type="ECO:0000256" key="1">
    <source>
        <dbReference type="ARBA" id="ARBA00004828"/>
    </source>
</evidence>
<dbReference type="NCBIfam" id="TIGR00761">
    <property type="entry name" value="argB"/>
    <property type="match status" value="1"/>
</dbReference>
<feature type="site" description="Transition state stabilizer" evidence="9">
    <location>
        <position position="30"/>
    </location>
</feature>
<gene>
    <name evidence="9 11" type="primary">argB</name>
    <name evidence="11" type="ORF">FA046_01220</name>
</gene>
<accession>A0A4U1C3F2</accession>
<evidence type="ECO:0000256" key="7">
    <source>
        <dbReference type="ARBA" id="ARBA00022840"/>
    </source>
</evidence>
<dbReference type="UniPathway" id="UPA00068">
    <property type="reaction ID" value="UER00107"/>
</dbReference>
<proteinExistence type="inferred from homology"/>
<evidence type="ECO:0000256" key="4">
    <source>
        <dbReference type="ARBA" id="ARBA00022679"/>
    </source>
</evidence>
<feature type="binding site" evidence="9">
    <location>
        <begin position="62"/>
        <end position="63"/>
    </location>
    <ligand>
        <name>substrate</name>
    </ligand>
</feature>
<dbReference type="PANTHER" id="PTHR23342">
    <property type="entry name" value="N-ACETYLGLUTAMATE SYNTHASE"/>
    <property type="match status" value="1"/>
</dbReference>
<feature type="binding site" evidence="9">
    <location>
        <position position="191"/>
    </location>
    <ligand>
        <name>substrate</name>
    </ligand>
</feature>
<keyword evidence="7 9" id="KW-0067">ATP-binding</keyword>
<keyword evidence="6 9" id="KW-0418">Kinase</keyword>
<keyword evidence="5 9" id="KW-0547">Nucleotide-binding</keyword>
<dbReference type="AlphaFoldDB" id="A0A4U1C3F2"/>
<evidence type="ECO:0000256" key="6">
    <source>
        <dbReference type="ARBA" id="ARBA00022777"/>
    </source>
</evidence>
<dbReference type="PIRSF" id="PIRSF000728">
    <property type="entry name" value="NAGK"/>
    <property type="match status" value="1"/>
</dbReference>
<reference evidence="11 12" key="1">
    <citation type="submission" date="2019-04" db="EMBL/GenBank/DDBJ databases">
        <title>Pedobacter sp. AR-3-17 sp. nov., isolated from Arctic soil.</title>
        <authorList>
            <person name="Dahal R.H."/>
            <person name="Kim D.-U."/>
        </authorList>
    </citation>
    <scope>NUCLEOTIDE SEQUENCE [LARGE SCALE GENOMIC DNA]</scope>
    <source>
        <strain evidence="11 12">AR-3-17</strain>
    </source>
</reference>
<dbReference type="Gene3D" id="3.40.1160.10">
    <property type="entry name" value="Acetylglutamate kinase-like"/>
    <property type="match status" value="1"/>
</dbReference>